<dbReference type="PROSITE" id="PS00606">
    <property type="entry name" value="KS3_1"/>
    <property type="match status" value="1"/>
</dbReference>
<dbReference type="SUPFAM" id="SSF52151">
    <property type="entry name" value="FabD/lysophospholipase-like"/>
    <property type="match status" value="1"/>
</dbReference>
<dbReference type="InterPro" id="IPR016035">
    <property type="entry name" value="Acyl_Trfase/lysoPLipase"/>
</dbReference>
<dbReference type="InterPro" id="IPR037143">
    <property type="entry name" value="4-PPantetheinyl_Trfase_dom_sf"/>
</dbReference>
<name>A0ABS1DTI8_RUBGE</name>
<reference evidence="5" key="1">
    <citation type="submission" date="2017-08" db="EMBL/GenBank/DDBJ databases">
        <authorList>
            <person name="Imhoff J.F."/>
            <person name="Rahn T."/>
            <person name="Kuenzel S."/>
            <person name="Neulinger S.C."/>
        </authorList>
    </citation>
    <scope>NUCLEOTIDE SEQUENCE</scope>
    <source>
        <strain evidence="5">IM 151</strain>
    </source>
</reference>
<dbReference type="Gene3D" id="3.10.129.110">
    <property type="entry name" value="Polyketide synthase dehydratase"/>
    <property type="match status" value="1"/>
</dbReference>
<dbReference type="Pfam" id="PF14765">
    <property type="entry name" value="PS-DH"/>
    <property type="match status" value="1"/>
</dbReference>
<dbReference type="Pfam" id="PF00698">
    <property type="entry name" value="Acyl_transf_1"/>
    <property type="match status" value="1"/>
</dbReference>
<dbReference type="InterPro" id="IPR018201">
    <property type="entry name" value="Ketoacyl_synth_AS"/>
</dbReference>
<reference evidence="5" key="2">
    <citation type="journal article" date="2020" name="Microorganisms">
        <title>Osmotic Adaptation and Compatible Solute Biosynthesis of Phototrophic Bacteria as Revealed from Genome Analyses.</title>
        <authorList>
            <person name="Imhoff J.F."/>
            <person name="Rahn T."/>
            <person name="Kunzel S."/>
            <person name="Keller A."/>
            <person name="Neulinger S.C."/>
        </authorList>
    </citation>
    <scope>NUCLEOTIDE SEQUENCE</scope>
    <source>
        <strain evidence="5">IM 151</strain>
    </source>
</reference>
<dbReference type="SMART" id="SM00827">
    <property type="entry name" value="PKS_AT"/>
    <property type="match status" value="1"/>
</dbReference>
<organism evidence="5 6">
    <name type="scientific">Rubrivivax gelatinosus</name>
    <name type="common">Rhodocyclus gelatinosus</name>
    <name type="synonym">Rhodopseudomonas gelatinosa</name>
    <dbReference type="NCBI Taxonomy" id="28068"/>
    <lineage>
        <taxon>Bacteria</taxon>
        <taxon>Pseudomonadati</taxon>
        <taxon>Pseudomonadota</taxon>
        <taxon>Betaproteobacteria</taxon>
        <taxon>Burkholderiales</taxon>
        <taxon>Sphaerotilaceae</taxon>
        <taxon>Rubrivivax</taxon>
    </lineage>
</organism>
<evidence type="ECO:0000313" key="6">
    <source>
        <dbReference type="Proteomes" id="UP001041814"/>
    </source>
</evidence>
<keyword evidence="1" id="KW-0596">Phosphopantetheine</keyword>
<comment type="caution">
    <text evidence="5">The sequence shown here is derived from an EMBL/GenBank/DDBJ whole genome shotgun (WGS) entry which is preliminary data.</text>
</comment>
<dbReference type="SUPFAM" id="SSF53901">
    <property type="entry name" value="Thiolase-like"/>
    <property type="match status" value="1"/>
</dbReference>
<dbReference type="SUPFAM" id="SSF55048">
    <property type="entry name" value="Probable ACP-binding domain of malonyl-CoA ACP transacylase"/>
    <property type="match status" value="1"/>
</dbReference>
<evidence type="ECO:0000256" key="1">
    <source>
        <dbReference type="ARBA" id="ARBA00022450"/>
    </source>
</evidence>
<dbReference type="InterPro" id="IPR016039">
    <property type="entry name" value="Thiolase-like"/>
</dbReference>
<dbReference type="InterPro" id="IPR042104">
    <property type="entry name" value="PKS_dehydratase_sf"/>
</dbReference>
<evidence type="ECO:0000256" key="2">
    <source>
        <dbReference type="ARBA" id="ARBA00022553"/>
    </source>
</evidence>
<dbReference type="PANTHER" id="PTHR43074:SF1">
    <property type="entry name" value="BETA-KETOACYL SYNTHASE FAMILY PROTEIN-RELATED"/>
    <property type="match status" value="1"/>
</dbReference>
<dbReference type="Gene3D" id="3.90.470.20">
    <property type="entry name" value="4'-phosphopantetheinyl transferase domain"/>
    <property type="match status" value="2"/>
</dbReference>
<protein>
    <submittedName>
        <fullName evidence="5">Beta-ketoacyl synthase</fullName>
    </submittedName>
</protein>
<dbReference type="InterPro" id="IPR016036">
    <property type="entry name" value="Malonyl_transacylase_ACP-bd"/>
</dbReference>
<keyword evidence="2" id="KW-0597">Phosphoprotein</keyword>
<keyword evidence="3" id="KW-0808">Transferase</keyword>
<dbReference type="InterPro" id="IPR008278">
    <property type="entry name" value="4-PPantetheinyl_Trfase_dom"/>
</dbReference>
<dbReference type="Gene3D" id="3.30.70.3290">
    <property type="match status" value="1"/>
</dbReference>
<dbReference type="Pfam" id="PF02801">
    <property type="entry name" value="Ketoacyl-synt_C"/>
    <property type="match status" value="1"/>
</dbReference>
<dbReference type="InterPro" id="IPR032821">
    <property type="entry name" value="PKS_assoc"/>
</dbReference>
<gene>
    <name evidence="5" type="ORF">CKO43_04885</name>
</gene>
<dbReference type="RefSeq" id="WP_200378005.1">
    <property type="nucleotide sequence ID" value="NZ_NRRU01000012.1"/>
</dbReference>
<dbReference type="Pfam" id="PF16197">
    <property type="entry name" value="KAsynt_C_assoc"/>
    <property type="match status" value="1"/>
</dbReference>
<dbReference type="InterPro" id="IPR020841">
    <property type="entry name" value="PKS_Beta-ketoAc_synthase_dom"/>
</dbReference>
<dbReference type="Gene3D" id="3.30.70.250">
    <property type="entry name" value="Malonyl-CoA ACP transacylase, ACP-binding"/>
    <property type="match status" value="1"/>
</dbReference>
<dbReference type="InterPro" id="IPR001227">
    <property type="entry name" value="Ac_transferase_dom_sf"/>
</dbReference>
<evidence type="ECO:0000313" key="5">
    <source>
        <dbReference type="EMBL" id="MBK1712112.1"/>
    </source>
</evidence>
<dbReference type="Gene3D" id="3.40.366.10">
    <property type="entry name" value="Malonyl-Coenzyme A Acyl Carrier Protein, domain 2"/>
    <property type="match status" value="1"/>
</dbReference>
<dbReference type="InterPro" id="IPR014030">
    <property type="entry name" value="Ketoacyl_synth_N"/>
</dbReference>
<dbReference type="SMART" id="SM00825">
    <property type="entry name" value="PKS_KS"/>
    <property type="match status" value="1"/>
</dbReference>
<evidence type="ECO:0000259" key="4">
    <source>
        <dbReference type="PROSITE" id="PS52004"/>
    </source>
</evidence>
<keyword evidence="6" id="KW-1185">Reference proteome</keyword>
<dbReference type="InterPro" id="IPR049551">
    <property type="entry name" value="PKS_DH_C"/>
</dbReference>
<dbReference type="InterPro" id="IPR052568">
    <property type="entry name" value="PKS-FAS_Synthase"/>
</dbReference>
<dbReference type="SUPFAM" id="SSF56214">
    <property type="entry name" value="4'-phosphopantetheinyl transferase"/>
    <property type="match status" value="2"/>
</dbReference>
<accession>A0ABS1DTI8</accession>
<dbReference type="InterPro" id="IPR014031">
    <property type="entry name" value="Ketoacyl_synth_C"/>
</dbReference>
<dbReference type="PANTHER" id="PTHR43074">
    <property type="entry name" value="OMEGA-3 POLYUNSATURATED FATTY ACID SYNTHASE PFAB-RELATED"/>
    <property type="match status" value="1"/>
</dbReference>
<evidence type="ECO:0000256" key="3">
    <source>
        <dbReference type="ARBA" id="ARBA00022679"/>
    </source>
</evidence>
<dbReference type="Pfam" id="PF00109">
    <property type="entry name" value="ketoacyl-synt"/>
    <property type="match status" value="1"/>
</dbReference>
<dbReference type="Proteomes" id="UP001041814">
    <property type="component" value="Unassembled WGS sequence"/>
</dbReference>
<dbReference type="InterPro" id="IPR014043">
    <property type="entry name" value="Acyl_transferase_dom"/>
</dbReference>
<feature type="domain" description="Ketosynthase family 3 (KS3)" evidence="4">
    <location>
        <begin position="10"/>
        <end position="463"/>
    </location>
</feature>
<dbReference type="CDD" id="cd00833">
    <property type="entry name" value="PKS"/>
    <property type="match status" value="1"/>
</dbReference>
<dbReference type="PROSITE" id="PS52004">
    <property type="entry name" value="KS3_2"/>
    <property type="match status" value="1"/>
</dbReference>
<dbReference type="EMBL" id="NRRU01000012">
    <property type="protein sequence ID" value="MBK1712112.1"/>
    <property type="molecule type" value="Genomic_DNA"/>
</dbReference>
<dbReference type="Pfam" id="PF01648">
    <property type="entry name" value="ACPS"/>
    <property type="match status" value="1"/>
</dbReference>
<proteinExistence type="predicted"/>
<sequence length="1594" mass="169225">MTRNPPNPAPESIALIGMACIFPDAPDLQAFWNNILDGVDAVGDPVPEWGAERYLADGRIKTPRGGWLKDLYRFDPREFGIMPNSVDGGEPDQYLALRIARDALADAGYLGAQVDHRDTGIILGHSTYLHRGQVTVIQHNIVLDQTMELLKAALPGLDAAAEAELRRSLLAKLPPHGADTAPGLVPNVMTGRIANRLNLKGPNYLVDAACSSSLLAVSAAVDELRAGRSRMMLAGGVNASLPADVSTIFTQLGALSARGRVRPFETGSDGTLLGEGLGMVVLKRLSDALADGDRIYAVLRGIGQASDGRGTGLLAPSVDGETLSIRRAYEHSGVDPATVGLIEAHGTGIPLGDKTEIAALANVFGPRRGAGGSIAIGSVKSMISHCIPAAGVAGLIKTALALHHRVLPPTLCEQVNPDLGLERTPLFVNTEARPWIAPLGQPRRAGVDSFGFGGINTHAIVEQAPASAARPLLLARWPFELCVLSAADAPSLAAAAETLAAALAREPRWALDEVAAALAAADRGGPARLAIVAKSREALAKGLAQALPKLRSAGDKAFATRGGVCYSPRPLDGKLAFLFPGEGSQYLGMFADLAPCFDELREWLDFWRGLYDDLPGDTRTDIVYPPASELTPERRKQLEARLHDMDVGSEAVMIGGQAMYSLLRALGVEPDVMLGHSSGESSALAASGALATDDRGLLASFIRDLNAVYAQVMAEGKIPTGALLAVGALPAAMVHETVAATGLAIDVAMDNCANQLVLYGTRDAIDTVQARLTAIGAICMPLPFDRGYHTPSFGAMSAAFAEHYKAIKLAAPRVPLYSCASAGLFPQTPAAVRKLAAAQWSQTVRFRETVQNMVADGVRCFVEVGPSGNLTAFVDDILADQPHLALASNQRRKHGLEQLLATLAQLWVHGRPMSLQALYTRRRIAVVDLTQPAPALRVAPLLANTMPVLHLDDADRALLRRVGGGAPAAPAPTAVEAAPQPMPAAATEAASDAADDGEAAARAAVMADYFATMRAFLAQQQTLLEGWQSGAAAEAAPAEAGDPSAWAPFLDEIVESSATRLVARCRLGLHQDAFLRDHVLSGRGSDTDPELSGLACVPLMVSLEIMAEAAALLAGTTAFASIEQVRAFDWIALDDEALELDVVAEAVAGEPGLWRATLSQHGATAVTALLRQASQPRLAALPALAAPRAARWDGQAIYDVGMFHGPIFQSLAHVRGWDEGGIDCELTDCSLAGFFDGQTLPAMVLNPVLLDAMGQLAACWVAEHVGTDFNCFPSTIERIELLAEQPAAEAGLVLRGRQQPVDAAQAGDIAAARRWQFEACTADGRPLVRVDGLVNVFFHVPHRFYQLRRDPLGGWLGAPLAPAGGTRLWQLENLPEAFCAQSNAIFLRMLAHATLAWEERETWRALPENPRQRRQWLLGRLALKELVRHWLHERSGRLVYPSDVVVGHDAQGAPFVDGWWVDELAPRPAVSLTHGARWNVAALREDGAAVGVDAEEIGRVQRPDLLEAAFTPAERAWLQAQPVASHGDALLRLWCAKEAAAKCLGTGLQGAPEAFAVTFESGVADRARVTRGDIMVPVLLQFVGNSVVAVAEYQ</sequence>
<dbReference type="Gene3D" id="3.40.47.10">
    <property type="match status" value="1"/>
</dbReference>